<evidence type="ECO:0000256" key="5">
    <source>
        <dbReference type="ARBA" id="ARBA00023244"/>
    </source>
</evidence>
<gene>
    <name evidence="7" type="primary">hemC</name>
    <name evidence="10" type="ORF">CFRA_01565</name>
</gene>
<dbReference type="Pfam" id="PF03900">
    <property type="entry name" value="Porphobil_deamC"/>
    <property type="match status" value="1"/>
</dbReference>
<dbReference type="InterPro" id="IPR000860">
    <property type="entry name" value="HemC"/>
</dbReference>
<dbReference type="SUPFAM" id="SSF53850">
    <property type="entry name" value="Periplasmic binding protein-like II"/>
    <property type="match status" value="1"/>
</dbReference>
<evidence type="ECO:0000256" key="2">
    <source>
        <dbReference type="ARBA" id="ARBA00005638"/>
    </source>
</evidence>
<dbReference type="HAMAP" id="MF_00260">
    <property type="entry name" value="Porphobil_deam"/>
    <property type="match status" value="1"/>
</dbReference>
<comment type="miscellaneous">
    <text evidence="7">The porphobilinogen subunits are added to the dipyrromethane group.</text>
</comment>
<dbReference type="InterPro" id="IPR022418">
    <property type="entry name" value="Porphobilinogen_deaminase_C"/>
</dbReference>
<evidence type="ECO:0000256" key="6">
    <source>
        <dbReference type="ARBA" id="ARBA00048169"/>
    </source>
</evidence>
<evidence type="ECO:0000259" key="9">
    <source>
        <dbReference type="Pfam" id="PF03900"/>
    </source>
</evidence>
<keyword evidence="11" id="KW-1185">Reference proteome</keyword>
<dbReference type="OrthoDB" id="9810298at2"/>
<name>A0A1L7CQS3_9CORY</name>
<dbReference type="Gene3D" id="3.30.160.40">
    <property type="entry name" value="Porphobilinogen deaminase, C-terminal domain"/>
    <property type="match status" value="1"/>
</dbReference>
<feature type="domain" description="Porphobilinogen deaminase N-terminal" evidence="8">
    <location>
        <begin position="8"/>
        <end position="210"/>
    </location>
</feature>
<sequence>MSDDHHILQIGTRGSGLATTQAGHVRDDLTEAGWDAELHIVTTHGDVNMAPVERIGVGVFTQRLRAALAGGECDIAVHSHKDLPTAPDERFHLVVPRREDPREALIARDGLTLDTLPEGAKVGTGAPRRISQLKVHRPDLDIRPLRGNIDTRMGKVTSGELDAVVLAYAGLVRMGQGERATEVFDTERVMPAPAQGALAVECRADDEDTRAAVDSLICRESTVAAFAERGVLARLEAGCTAPVAAHAVIDGDRVHLKAGVFALDGSRSLRAEGEAEADPRTARALGEQLAERLFADGAAELLGTE</sequence>
<evidence type="ECO:0000256" key="1">
    <source>
        <dbReference type="ARBA" id="ARBA00002869"/>
    </source>
</evidence>
<evidence type="ECO:0000259" key="8">
    <source>
        <dbReference type="Pfam" id="PF01379"/>
    </source>
</evidence>
<dbReference type="PANTHER" id="PTHR11557">
    <property type="entry name" value="PORPHOBILINOGEN DEAMINASE"/>
    <property type="match status" value="1"/>
</dbReference>
<comment type="cofactor">
    <cofactor evidence="7">
        <name>dipyrromethane</name>
        <dbReference type="ChEBI" id="CHEBI:60342"/>
    </cofactor>
    <text evidence="7">Binds 1 dipyrromethane group covalently.</text>
</comment>
<keyword evidence="4 7" id="KW-0808">Transferase</keyword>
<dbReference type="Gene3D" id="3.40.190.10">
    <property type="entry name" value="Periplasmic binding protein-like II"/>
    <property type="match status" value="2"/>
</dbReference>
<dbReference type="PIRSF" id="PIRSF001438">
    <property type="entry name" value="4pyrrol_synth_OHMeBilane_synth"/>
    <property type="match status" value="1"/>
</dbReference>
<dbReference type="STRING" id="1437875.CFRA_01565"/>
<dbReference type="PRINTS" id="PR00151">
    <property type="entry name" value="PORPHBDMNASE"/>
</dbReference>
<dbReference type="AlphaFoldDB" id="A0A1L7CQS3"/>
<dbReference type="EMBL" id="CP009247">
    <property type="protein sequence ID" value="APT88182.1"/>
    <property type="molecule type" value="Genomic_DNA"/>
</dbReference>
<evidence type="ECO:0000256" key="4">
    <source>
        <dbReference type="ARBA" id="ARBA00022679"/>
    </source>
</evidence>
<dbReference type="Pfam" id="PF01379">
    <property type="entry name" value="Porphobil_deam"/>
    <property type="match status" value="1"/>
</dbReference>
<dbReference type="Proteomes" id="UP000185434">
    <property type="component" value="Chromosome"/>
</dbReference>
<comment type="subunit">
    <text evidence="3 7">Monomer.</text>
</comment>
<dbReference type="PANTHER" id="PTHR11557:SF0">
    <property type="entry name" value="PORPHOBILINOGEN DEAMINASE"/>
    <property type="match status" value="1"/>
</dbReference>
<dbReference type="GO" id="GO:0004418">
    <property type="term" value="F:hydroxymethylbilane synthase activity"/>
    <property type="evidence" value="ECO:0007669"/>
    <property type="project" value="UniProtKB-UniRule"/>
</dbReference>
<protein>
    <recommendedName>
        <fullName evidence="7">Porphobilinogen deaminase</fullName>
        <shortName evidence="7">PBG</shortName>
        <ecNumber evidence="7">2.5.1.61</ecNumber>
    </recommendedName>
    <alternativeName>
        <fullName evidence="7">Hydroxymethylbilane synthase</fullName>
        <shortName evidence="7">HMBS</shortName>
    </alternativeName>
    <alternativeName>
        <fullName evidence="7">Pre-uroporphyrinogen synthase</fullName>
    </alternativeName>
</protein>
<dbReference type="RefSeq" id="WP_075663153.1">
    <property type="nucleotide sequence ID" value="NZ_CP009247.1"/>
</dbReference>
<dbReference type="GO" id="GO:0005737">
    <property type="term" value="C:cytoplasm"/>
    <property type="evidence" value="ECO:0007669"/>
    <property type="project" value="UniProtKB-UniRule"/>
</dbReference>
<feature type="domain" description="Porphobilinogen deaminase C-terminal" evidence="9">
    <location>
        <begin position="224"/>
        <end position="294"/>
    </location>
</feature>
<evidence type="ECO:0000256" key="3">
    <source>
        <dbReference type="ARBA" id="ARBA00011245"/>
    </source>
</evidence>
<dbReference type="InterPro" id="IPR022419">
    <property type="entry name" value="Porphobilin_deaminase_cofac_BS"/>
</dbReference>
<comment type="catalytic activity">
    <reaction evidence="6 7">
        <text>4 porphobilinogen + H2O = hydroxymethylbilane + 4 NH4(+)</text>
        <dbReference type="Rhea" id="RHEA:13185"/>
        <dbReference type="ChEBI" id="CHEBI:15377"/>
        <dbReference type="ChEBI" id="CHEBI:28938"/>
        <dbReference type="ChEBI" id="CHEBI:57845"/>
        <dbReference type="ChEBI" id="CHEBI:58126"/>
        <dbReference type="EC" id="2.5.1.61"/>
    </reaction>
</comment>
<dbReference type="EC" id="2.5.1.61" evidence="7"/>
<dbReference type="InterPro" id="IPR022417">
    <property type="entry name" value="Porphobilin_deaminase_N"/>
</dbReference>
<dbReference type="FunFam" id="3.40.190.10:FF:000005">
    <property type="entry name" value="Porphobilinogen deaminase"/>
    <property type="match status" value="1"/>
</dbReference>
<keyword evidence="5 7" id="KW-0627">Porphyrin biosynthesis</keyword>
<organism evidence="10 11">
    <name type="scientific">Corynebacterium frankenforstense DSM 45800</name>
    <dbReference type="NCBI Taxonomy" id="1437875"/>
    <lineage>
        <taxon>Bacteria</taxon>
        <taxon>Bacillati</taxon>
        <taxon>Actinomycetota</taxon>
        <taxon>Actinomycetes</taxon>
        <taxon>Mycobacteriales</taxon>
        <taxon>Corynebacteriaceae</taxon>
        <taxon>Corynebacterium</taxon>
    </lineage>
</organism>
<accession>A0A1L7CQS3</accession>
<comment type="function">
    <text evidence="1 7">Tetrapolymerization of the monopyrrole PBG into the hydroxymethylbilane pre-uroporphyrinogen in several discrete steps.</text>
</comment>
<evidence type="ECO:0000313" key="11">
    <source>
        <dbReference type="Proteomes" id="UP000185434"/>
    </source>
</evidence>
<dbReference type="KEGG" id="cfk:CFRA_01565"/>
<evidence type="ECO:0000256" key="7">
    <source>
        <dbReference type="HAMAP-Rule" id="MF_00260"/>
    </source>
</evidence>
<comment type="similarity">
    <text evidence="2 7">Belongs to the HMBS family.</text>
</comment>
<dbReference type="NCBIfam" id="TIGR00212">
    <property type="entry name" value="hemC"/>
    <property type="match status" value="1"/>
</dbReference>
<evidence type="ECO:0000313" key="10">
    <source>
        <dbReference type="EMBL" id="APT88182.1"/>
    </source>
</evidence>
<dbReference type="GO" id="GO:0006782">
    <property type="term" value="P:protoporphyrinogen IX biosynthetic process"/>
    <property type="evidence" value="ECO:0007669"/>
    <property type="project" value="UniProtKB-UniRule"/>
</dbReference>
<dbReference type="PROSITE" id="PS00533">
    <property type="entry name" value="PORPHOBILINOGEN_DEAM"/>
    <property type="match status" value="1"/>
</dbReference>
<dbReference type="InterPro" id="IPR036803">
    <property type="entry name" value="Porphobilinogen_deaminase_C_sf"/>
</dbReference>
<feature type="modified residue" description="S-(dipyrrolylmethanemethyl)cysteine" evidence="7">
    <location>
        <position position="239"/>
    </location>
</feature>
<dbReference type="SUPFAM" id="SSF54782">
    <property type="entry name" value="Porphobilinogen deaminase (hydroxymethylbilane synthase), C-terminal domain"/>
    <property type="match status" value="1"/>
</dbReference>
<reference evidence="10 11" key="1">
    <citation type="submission" date="2014-08" db="EMBL/GenBank/DDBJ databases">
        <title>Complete genome sequence of Corynebacterium frankenforstense ST18(T) (=DSM 45800(T)), isolated from raw cow milk.</title>
        <authorList>
            <person name="Ruckert C."/>
            <person name="Albersmeier A."/>
            <person name="Winkler A."/>
            <person name="Lipski A."/>
            <person name="Kalinowski J."/>
        </authorList>
    </citation>
    <scope>NUCLEOTIDE SEQUENCE [LARGE SCALE GENOMIC DNA]</scope>
    <source>
        <strain evidence="10 11">ST18</strain>
    </source>
</reference>
<proteinExistence type="inferred from homology"/>